<sequence length="698" mass="74648">MGKFYNNKFFISFLILTVIIFSLSVKTVRAEGVLNVVIVIISVAVAILVPIVVPYIFGNTAIITSLAGGIAGVVGITGIVASAVLNTTFYIALGQALCLSGSDNTYWSGCGGGGGGFIITAPFLMSTGASCQGGQMALALPSFFEKDAEKLLGYNYWLNKIDSKTSALFSYRVNSTTVKSISATSTTIAELQQKYGKVIVAFTTSTVSSSWGDKSTVITSPTTTIALIATSTINYLDKLPEEATTIPSDTSYGPPTGPPDSTTKPLVITTVTYYFVPKGTATRYPIISRNFIVASQYGVIGSLDESEFDVELYRFTASTTHLVSWLYPWSSSKAGFSLTAGPGLYDFGGQQLWPGNICANSTRPERCGGDKEPTSSSTLTNAAYASTDNMNQQMVLKGKYKDFCMNGICNLLDPYPPQGLYLAYMAKVKGDFGNVEKKDSWWQWQYSEESGYYWNSNFMLPYGTTNEQALTPSNIPDSFFAIKARYLNIISTSTKSTFSWYACDEGGCTQPQGNIIYGPLAPLNFFSGACPATQVSLNSTPVAELPAPVNVWWSSSNADSCLASNAWSGNKPASGQESLNKPRGSYTFELSCSGPNGTASSTSVSRVIQVPRCSFSGNPSSIVPPQTSVLEWSCQYADSCSIDQSVGVVSNVSGSKTVSPQTTTTYTLSCQGLDGNKSYQTIVNVGSGGGRLREIIPR</sequence>
<dbReference type="AlphaFoldDB" id="A0A0G0RSP0"/>
<dbReference type="EMBL" id="LBYQ01000001">
    <property type="protein sequence ID" value="KKR55679.1"/>
    <property type="molecule type" value="Genomic_DNA"/>
</dbReference>
<evidence type="ECO:0000313" key="3">
    <source>
        <dbReference type="Proteomes" id="UP000034489"/>
    </source>
</evidence>
<keyword evidence="1" id="KW-0472">Membrane</keyword>
<dbReference type="Proteomes" id="UP000034489">
    <property type="component" value="Unassembled WGS sequence"/>
</dbReference>
<feature type="transmembrane region" description="Helical" evidence="1">
    <location>
        <begin position="69"/>
        <end position="93"/>
    </location>
</feature>
<keyword evidence="1" id="KW-1133">Transmembrane helix</keyword>
<accession>A0A0G0RSP0</accession>
<protein>
    <submittedName>
        <fullName evidence="2">Uncharacterized protein</fullName>
    </submittedName>
</protein>
<comment type="caution">
    <text evidence="2">The sequence shown here is derived from an EMBL/GenBank/DDBJ whole genome shotgun (WGS) entry which is preliminary data.</text>
</comment>
<keyword evidence="1" id="KW-0812">Transmembrane</keyword>
<organism evidence="2 3">
    <name type="scientific">Candidatus Curtissbacteria bacterium GW2011_GWA1_40_24</name>
    <dbReference type="NCBI Taxonomy" id="1618406"/>
    <lineage>
        <taxon>Bacteria</taxon>
        <taxon>Candidatus Curtissiibacteriota</taxon>
    </lineage>
</organism>
<gene>
    <name evidence="2" type="ORF">UT92_C0001G0022</name>
</gene>
<evidence type="ECO:0000256" key="1">
    <source>
        <dbReference type="SAM" id="Phobius"/>
    </source>
</evidence>
<name>A0A0G0RSP0_9BACT</name>
<feature type="transmembrane region" description="Helical" evidence="1">
    <location>
        <begin position="34"/>
        <end position="57"/>
    </location>
</feature>
<reference evidence="2 3" key="1">
    <citation type="journal article" date="2015" name="Nature">
        <title>rRNA introns, odd ribosomes, and small enigmatic genomes across a large radiation of phyla.</title>
        <authorList>
            <person name="Brown C.T."/>
            <person name="Hug L.A."/>
            <person name="Thomas B.C."/>
            <person name="Sharon I."/>
            <person name="Castelle C.J."/>
            <person name="Singh A."/>
            <person name="Wilkins M.J."/>
            <person name="Williams K.H."/>
            <person name="Banfield J.F."/>
        </authorList>
    </citation>
    <scope>NUCLEOTIDE SEQUENCE [LARGE SCALE GENOMIC DNA]</scope>
</reference>
<evidence type="ECO:0000313" key="2">
    <source>
        <dbReference type="EMBL" id="KKR55679.1"/>
    </source>
</evidence>
<proteinExistence type="predicted"/>